<accession>A0ABV8WE96</accession>
<comment type="caution">
    <text evidence="2">The sequence shown here is derived from an EMBL/GenBank/DDBJ whole genome shotgun (WGS) entry which is preliminary data.</text>
</comment>
<dbReference type="Proteomes" id="UP001595719">
    <property type="component" value="Unassembled WGS sequence"/>
</dbReference>
<protein>
    <submittedName>
        <fullName evidence="2">Glycosyltransferase family A protein</fullName>
        <ecNumber evidence="2">2.4.-.-</ecNumber>
    </submittedName>
</protein>
<evidence type="ECO:0000313" key="2">
    <source>
        <dbReference type="EMBL" id="MFC4393760.1"/>
    </source>
</evidence>
<evidence type="ECO:0000313" key="3">
    <source>
        <dbReference type="Proteomes" id="UP001595719"/>
    </source>
</evidence>
<dbReference type="RefSeq" id="WP_179007780.1">
    <property type="nucleotide sequence ID" value="NZ_JBHSCO010000007.1"/>
</dbReference>
<keyword evidence="2" id="KW-0328">Glycosyltransferase</keyword>
<dbReference type="EMBL" id="JBHSCO010000007">
    <property type="protein sequence ID" value="MFC4393760.1"/>
    <property type="molecule type" value="Genomic_DNA"/>
</dbReference>
<dbReference type="Pfam" id="PF00535">
    <property type="entry name" value="Glycos_transf_2"/>
    <property type="match status" value="1"/>
</dbReference>
<gene>
    <name evidence="2" type="ORF">ACFOY0_22390</name>
</gene>
<keyword evidence="2" id="KW-0808">Transferase</keyword>
<reference evidence="3" key="1">
    <citation type="journal article" date="2019" name="Int. J. Syst. Evol. Microbiol.">
        <title>The Global Catalogue of Microorganisms (GCM) 10K type strain sequencing project: providing services to taxonomists for standard genome sequencing and annotation.</title>
        <authorList>
            <consortium name="The Broad Institute Genomics Platform"/>
            <consortium name="The Broad Institute Genome Sequencing Center for Infectious Disease"/>
            <person name="Wu L."/>
            <person name="Ma J."/>
        </authorList>
    </citation>
    <scope>NUCLEOTIDE SEQUENCE [LARGE SCALE GENOMIC DNA]</scope>
    <source>
        <strain evidence="3">CGMCC 1.15345</strain>
    </source>
</reference>
<dbReference type="InterPro" id="IPR001173">
    <property type="entry name" value="Glyco_trans_2-like"/>
</dbReference>
<name>A0ABV8WE96_9FLAO</name>
<keyword evidence="3" id="KW-1185">Reference proteome</keyword>
<dbReference type="SUPFAM" id="SSF53448">
    <property type="entry name" value="Nucleotide-diphospho-sugar transferases"/>
    <property type="match status" value="1"/>
</dbReference>
<organism evidence="2 3">
    <name type="scientific">Flavobacterium quisquiliarum</name>
    <dbReference type="NCBI Taxonomy" id="1834436"/>
    <lineage>
        <taxon>Bacteria</taxon>
        <taxon>Pseudomonadati</taxon>
        <taxon>Bacteroidota</taxon>
        <taxon>Flavobacteriia</taxon>
        <taxon>Flavobacteriales</taxon>
        <taxon>Flavobacteriaceae</taxon>
        <taxon>Flavobacterium</taxon>
    </lineage>
</organism>
<dbReference type="EC" id="2.4.-.-" evidence="2"/>
<dbReference type="GO" id="GO:0016757">
    <property type="term" value="F:glycosyltransferase activity"/>
    <property type="evidence" value="ECO:0007669"/>
    <property type="project" value="UniProtKB-KW"/>
</dbReference>
<dbReference type="InterPro" id="IPR029044">
    <property type="entry name" value="Nucleotide-diphossugar_trans"/>
</dbReference>
<evidence type="ECO:0000259" key="1">
    <source>
        <dbReference type="Pfam" id="PF00535"/>
    </source>
</evidence>
<proteinExistence type="predicted"/>
<feature type="domain" description="Glycosyltransferase 2-like" evidence="1">
    <location>
        <begin position="22"/>
        <end position="157"/>
    </location>
</feature>
<sequence>MRVGLNPNKDKHTKSGGFFHQVIIPVYIPNNEGYFKDSFQILKYCMESLFSTIHPKTFVTAVNNGSCIEVVDYLNELHQRGKIQEVIHTSNIGKINAVIKGISGHDFSFITVSDCDVLFLDNWQVETYKVFDAFPKTGAVCPTPSSRSLKNHTSNIWFDLFFSKSLFFSKVKNPKALKAFAASIENPDFYNEIHLEKYLTVSNKNIRAVVGAGHFIATYRKEVFEKNNIKYSNFMLGGKSVSKFLDVPVVRKGMWRLSTEDNFAYHLGNVGEKWMSDTLEQIGPNNFFPESPIVLKKNRFSKIRYFFETKLFFRIITRKKIWYYCLIFKGLSKKEATSYIQK</sequence>
<dbReference type="Gene3D" id="3.90.550.10">
    <property type="entry name" value="Spore Coat Polysaccharide Biosynthesis Protein SpsA, Chain A"/>
    <property type="match status" value="1"/>
</dbReference>
<dbReference type="CDD" id="cd00761">
    <property type="entry name" value="Glyco_tranf_GTA_type"/>
    <property type="match status" value="1"/>
</dbReference>